<feature type="region of interest" description="Disordered" evidence="1">
    <location>
        <begin position="233"/>
        <end position="255"/>
    </location>
</feature>
<evidence type="ECO:0008006" key="4">
    <source>
        <dbReference type="Google" id="ProtNLM"/>
    </source>
</evidence>
<protein>
    <recommendedName>
        <fullName evidence="4">AB hydrolase-1 domain-containing protein</fullName>
    </recommendedName>
</protein>
<dbReference type="PANTHER" id="PTHR43433:SF10">
    <property type="entry name" value="AB HYDROLASE-1 DOMAIN-CONTAINING PROTEIN"/>
    <property type="match status" value="1"/>
</dbReference>
<dbReference type="InterPro" id="IPR029058">
    <property type="entry name" value="AB_hydrolase_fold"/>
</dbReference>
<dbReference type="Proteomes" id="UP001174694">
    <property type="component" value="Unassembled WGS sequence"/>
</dbReference>
<name>A0AA38RTM6_9PEZI</name>
<feature type="region of interest" description="Disordered" evidence="1">
    <location>
        <begin position="1"/>
        <end position="32"/>
    </location>
</feature>
<dbReference type="InterPro" id="IPR050471">
    <property type="entry name" value="AB_hydrolase"/>
</dbReference>
<feature type="compositionally biased region" description="Polar residues" evidence="1">
    <location>
        <begin position="1"/>
        <end position="10"/>
    </location>
</feature>
<evidence type="ECO:0000313" key="3">
    <source>
        <dbReference type="Proteomes" id="UP001174694"/>
    </source>
</evidence>
<dbReference type="Gene3D" id="3.40.50.1820">
    <property type="entry name" value="alpha/beta hydrolase"/>
    <property type="match status" value="1"/>
</dbReference>
<reference evidence="2" key="1">
    <citation type="submission" date="2022-07" db="EMBL/GenBank/DDBJ databases">
        <title>Fungi with potential for degradation of polypropylene.</title>
        <authorList>
            <person name="Gostincar C."/>
        </authorList>
    </citation>
    <scope>NUCLEOTIDE SEQUENCE</scope>
    <source>
        <strain evidence="2">EXF-13308</strain>
    </source>
</reference>
<dbReference type="EMBL" id="JANBVO010000002">
    <property type="protein sequence ID" value="KAJ9156482.1"/>
    <property type="molecule type" value="Genomic_DNA"/>
</dbReference>
<dbReference type="AlphaFoldDB" id="A0AA38RTM6"/>
<dbReference type="PANTHER" id="PTHR43433">
    <property type="entry name" value="HYDROLASE, ALPHA/BETA FOLD FAMILY PROTEIN"/>
    <property type="match status" value="1"/>
</dbReference>
<accession>A0AA38RTM6</accession>
<keyword evidence="3" id="KW-1185">Reference proteome</keyword>
<organism evidence="2 3">
    <name type="scientific">Pleurostoma richardsiae</name>
    <dbReference type="NCBI Taxonomy" id="41990"/>
    <lineage>
        <taxon>Eukaryota</taxon>
        <taxon>Fungi</taxon>
        <taxon>Dikarya</taxon>
        <taxon>Ascomycota</taxon>
        <taxon>Pezizomycotina</taxon>
        <taxon>Sordariomycetes</taxon>
        <taxon>Sordariomycetidae</taxon>
        <taxon>Calosphaeriales</taxon>
        <taxon>Pleurostomataceae</taxon>
        <taxon>Pleurostoma</taxon>
    </lineage>
</organism>
<feature type="compositionally biased region" description="Polar residues" evidence="1">
    <location>
        <begin position="233"/>
        <end position="246"/>
    </location>
</feature>
<sequence length="414" mass="44762">MDNSIATQGSALAPDTLVASTSEASPAPQPSQRAAEAAAYLDQSRFHCRLTVPATDDHGLLTVTYAVAGAQSNSAHTVLFIGGMMGTRYLATLGDFLCEKLGLRFVVVDRPGMGGSTDVDVSQRIAVWLETVPVLMKELNVEHVSIFSHSCGVIYALNTIYAFPEILLPSNPTIHLFSPWVHPQQSEVKLMAVSSMLPSPLINHFNSVLSFVNQVAAPLFNFSGSVLTSASGVLPSSSPETTSSGQADRPKHERDDLCREFQGVPAADVAARSNEMMRRIWKENTSGANGEALLSLKKPRAGSWRVCDDYAKCPGELEARITQHFPQHNSGESGANPPPLEGPNLCITVFWAETDAMIGKKGAEYFDKCFKDFCGEQSSLKYRSDTVAETDHETLCDPQYGALPRALHDITTTA</sequence>
<evidence type="ECO:0000256" key="1">
    <source>
        <dbReference type="SAM" id="MobiDB-lite"/>
    </source>
</evidence>
<dbReference type="SUPFAM" id="SSF53474">
    <property type="entry name" value="alpha/beta-Hydrolases"/>
    <property type="match status" value="1"/>
</dbReference>
<evidence type="ECO:0000313" key="2">
    <source>
        <dbReference type="EMBL" id="KAJ9156482.1"/>
    </source>
</evidence>
<gene>
    <name evidence="2" type="ORF">NKR23_g1112</name>
</gene>
<feature type="compositionally biased region" description="Low complexity" evidence="1">
    <location>
        <begin position="19"/>
        <end position="32"/>
    </location>
</feature>
<proteinExistence type="predicted"/>
<comment type="caution">
    <text evidence="2">The sequence shown here is derived from an EMBL/GenBank/DDBJ whole genome shotgun (WGS) entry which is preliminary data.</text>
</comment>